<feature type="transmembrane region" description="Helical" evidence="1">
    <location>
        <begin position="1111"/>
        <end position="1136"/>
    </location>
</feature>
<dbReference type="Gene3D" id="3.30.2090.10">
    <property type="entry name" value="Multidrug efflux transporter AcrB TolC docking domain, DN and DC subdomains"/>
    <property type="match status" value="2"/>
</dbReference>
<dbReference type="GO" id="GO:0042910">
    <property type="term" value="F:xenobiotic transmembrane transporter activity"/>
    <property type="evidence" value="ECO:0007669"/>
    <property type="project" value="TreeGrafter"/>
</dbReference>
<protein>
    <submittedName>
        <fullName evidence="2">Multidrug resistance protein MdtC</fullName>
    </submittedName>
</protein>
<feature type="transmembrane region" description="Helical" evidence="1">
    <location>
        <begin position="344"/>
        <end position="361"/>
    </location>
</feature>
<sequence>MIQRFLQFCLKERLLVLLTAVSLAAFGWYCTYKVPLDAIPNVGENQVIVLTEWPGRSPKDIEDQITYPLSIGLQAVPGSKSVRGKSMFGFSFVQVTFDDSVDFYWARSRVAEQLTAIGNQLPEGVTPSLGPDATALGQIYYYVLEGPPKMDLAELRSKQDFFLKYALQSVDGVAEVASIGGYLKQYQVEVNPDQLRFHDIPLNLVIDAVKASNIDVGAKTVETSGMEFIVRGRGFIGAGKTEPETIEQIENTVVQTRDGIPVRVRDLAQVQVGPSFRRGAIDLNGRETVGGVVVMRYGENPREVIQRIKSKIASLESELGGIKILGIYDRTQLINETVATLTDALSHEILITIAVVVLFLLNVRSSLIIAITLPMAVLMSFAAMKWFHVDANIMSLAGIAIAIGTMVDMGIIVLENIYDALAEWEAKGAPGGPPQRLRVIQQSASEVIPAVLTAVSTTIVSFLPVFFLTGRDYKLFAPLAWTKTFALAASLIVAVTVVPVLARIFLHNAPRLTWRSMTAAIGLAGISMLLGQLLWGEHLAELLGVPSTLATVGLGLVGAAIGWWMSREQLRPMEDNPASQFVRFLYAGRLRMALHHKGIMLLFPLVIFILGLGAWIGLPTVLRPFEKLVSLVGADLNEVPGYVDAKHTFQGLKSDDWIALDEGSWFYMPSLYPAAGFNQVMEILQSQDVLIKEIPEVAHVMGKIGRVESALDPAPAAMIETYVMLKPHDQWRKGITERDIWDQINEAATLPGVTPASPLQPIEGRIVMLQSGIKASMAVRVYGDSLEGLSEASVAVAEELKKHRLVNAGTVNPDIVMGKPYYEFEVDREEAARYGMTTMMVNQIVAAGLGGLDVTTTVEGRERYPIQVRFNREVRENMGELPRTPIVTQSHDVVPLERLAKVSTTWGPGMINSEDSRLVAHVMFTPSGVAGDLETVDSVMDSLRVARESGTLVFPDGNFELQAVGSFQNQIEANYRLMWIIPAVFLINLLLHYLHFRNLPISLVVFSGIPVACAGGMIALAVMNIELNTAVWVGFIALAGLAADDGIVMASYIHDRLKRRTITNVEDLREEIYQAGLKRIRPCVMTTVTTIAALIPILLSTGRGADVAKAMALPVFGGMLIEPFTTFVVPTIYCWYLELKLKAGLSDSLLEMSLDEEESEEMASHATAA</sequence>
<dbReference type="AlphaFoldDB" id="A0A7V8V702"/>
<feature type="transmembrane region" description="Helical" evidence="1">
    <location>
        <begin position="518"/>
        <end position="536"/>
    </location>
</feature>
<dbReference type="Pfam" id="PF00873">
    <property type="entry name" value="ACR_tran"/>
    <property type="match status" value="2"/>
</dbReference>
<feature type="transmembrane region" description="Helical" evidence="1">
    <location>
        <begin position="1031"/>
        <end position="1053"/>
    </location>
</feature>
<feature type="transmembrane region" description="Helical" evidence="1">
    <location>
        <begin position="599"/>
        <end position="618"/>
    </location>
</feature>
<evidence type="ECO:0000256" key="1">
    <source>
        <dbReference type="SAM" id="Phobius"/>
    </source>
</evidence>
<evidence type="ECO:0000313" key="2">
    <source>
        <dbReference type="EMBL" id="MBA2116119.1"/>
    </source>
</evidence>
<dbReference type="Gene3D" id="3.30.70.1440">
    <property type="entry name" value="Multidrug efflux transporter AcrB pore domain"/>
    <property type="match status" value="1"/>
</dbReference>
<dbReference type="InterPro" id="IPR027463">
    <property type="entry name" value="AcrB_DN_DC_subdom"/>
</dbReference>
<feature type="transmembrane region" description="Helical" evidence="1">
    <location>
        <begin position="393"/>
        <end position="414"/>
    </location>
</feature>
<reference evidence="2 3" key="1">
    <citation type="submission" date="2020-05" db="EMBL/GenBank/DDBJ databases">
        <title>Bremerella alba sp. nov., a novel planctomycete isolated from the surface of the macroalga Fucus spiralis.</title>
        <authorList>
            <person name="Godinho O."/>
            <person name="Botelho R."/>
            <person name="Albuquerque L."/>
            <person name="Wiegand S."/>
            <person name="Da Costa M.S."/>
            <person name="Lobo-Da-Cunha A."/>
            <person name="Jogler C."/>
            <person name="Lage O.M."/>
        </authorList>
    </citation>
    <scope>NUCLEOTIDE SEQUENCE [LARGE SCALE GENOMIC DNA]</scope>
    <source>
        <strain evidence="2 3">FF15</strain>
    </source>
</reference>
<dbReference type="PANTHER" id="PTHR32063">
    <property type="match status" value="1"/>
</dbReference>
<keyword evidence="3" id="KW-1185">Reference proteome</keyword>
<feature type="transmembrane region" description="Helical" evidence="1">
    <location>
        <begin position="368"/>
        <end position="387"/>
    </location>
</feature>
<organism evidence="2 3">
    <name type="scientific">Bremerella alba</name>
    <dbReference type="NCBI Taxonomy" id="980252"/>
    <lineage>
        <taxon>Bacteria</taxon>
        <taxon>Pseudomonadati</taxon>
        <taxon>Planctomycetota</taxon>
        <taxon>Planctomycetia</taxon>
        <taxon>Pirellulales</taxon>
        <taxon>Pirellulaceae</taxon>
        <taxon>Bremerella</taxon>
    </lineage>
</organism>
<feature type="transmembrane region" description="Helical" evidence="1">
    <location>
        <begin position="447"/>
        <end position="467"/>
    </location>
</feature>
<keyword evidence="1" id="KW-1133">Transmembrane helix</keyword>
<dbReference type="Gene3D" id="3.30.70.1430">
    <property type="entry name" value="Multidrug efflux transporter AcrB pore domain"/>
    <property type="match status" value="2"/>
</dbReference>
<feature type="transmembrane region" description="Helical" evidence="1">
    <location>
        <begin position="977"/>
        <end position="996"/>
    </location>
</feature>
<dbReference type="Proteomes" id="UP000551616">
    <property type="component" value="Unassembled WGS sequence"/>
</dbReference>
<dbReference type="SUPFAM" id="SSF82693">
    <property type="entry name" value="Multidrug efflux transporter AcrB pore domain, PN1, PN2, PC1 and PC2 subdomains"/>
    <property type="match status" value="2"/>
</dbReference>
<feature type="transmembrane region" description="Helical" evidence="1">
    <location>
        <begin position="1003"/>
        <end position="1025"/>
    </location>
</feature>
<proteinExistence type="predicted"/>
<gene>
    <name evidence="2" type="primary">mdtC_1</name>
    <name evidence="2" type="ORF">HOV93_33080</name>
</gene>
<feature type="transmembrane region" description="Helical" evidence="1">
    <location>
        <begin position="487"/>
        <end position="506"/>
    </location>
</feature>
<dbReference type="SUPFAM" id="SSF82866">
    <property type="entry name" value="Multidrug efflux transporter AcrB transmembrane domain"/>
    <property type="match status" value="2"/>
</dbReference>
<dbReference type="EMBL" id="JABRWO010000009">
    <property type="protein sequence ID" value="MBA2116119.1"/>
    <property type="molecule type" value="Genomic_DNA"/>
</dbReference>
<keyword evidence="1" id="KW-0812">Transmembrane</keyword>
<dbReference type="Gene3D" id="3.30.70.1320">
    <property type="entry name" value="Multidrug efflux transporter AcrB pore domain like"/>
    <property type="match status" value="1"/>
</dbReference>
<dbReference type="Gene3D" id="1.20.1640.10">
    <property type="entry name" value="Multidrug efflux transporter AcrB transmembrane domain"/>
    <property type="match status" value="3"/>
</dbReference>
<feature type="transmembrane region" description="Helical" evidence="1">
    <location>
        <begin position="1082"/>
        <end position="1099"/>
    </location>
</feature>
<keyword evidence="1" id="KW-0472">Membrane</keyword>
<dbReference type="GO" id="GO:0005886">
    <property type="term" value="C:plasma membrane"/>
    <property type="evidence" value="ECO:0007669"/>
    <property type="project" value="TreeGrafter"/>
</dbReference>
<dbReference type="RefSeq" id="WP_207397545.1">
    <property type="nucleotide sequence ID" value="NZ_JABRWO010000009.1"/>
</dbReference>
<name>A0A7V8V702_9BACT</name>
<dbReference type="InterPro" id="IPR001036">
    <property type="entry name" value="Acrflvin-R"/>
</dbReference>
<evidence type="ECO:0000313" key="3">
    <source>
        <dbReference type="Proteomes" id="UP000551616"/>
    </source>
</evidence>
<dbReference type="PANTHER" id="PTHR32063:SF19">
    <property type="entry name" value="CATION EFFLUX SYSTEM PROTEIN CUSA"/>
    <property type="match status" value="1"/>
</dbReference>
<feature type="transmembrane region" description="Helical" evidence="1">
    <location>
        <begin position="542"/>
        <end position="564"/>
    </location>
</feature>
<dbReference type="PRINTS" id="PR00702">
    <property type="entry name" value="ACRIFLAVINRP"/>
</dbReference>
<comment type="caution">
    <text evidence="2">The sequence shown here is derived from an EMBL/GenBank/DDBJ whole genome shotgun (WGS) entry which is preliminary data.</text>
</comment>
<accession>A0A7V8V702</accession>
<dbReference type="SUPFAM" id="SSF82714">
    <property type="entry name" value="Multidrug efflux transporter AcrB TolC docking domain, DN and DC subdomains"/>
    <property type="match status" value="2"/>
</dbReference>